<dbReference type="Proteomes" id="UP000030653">
    <property type="component" value="Unassembled WGS sequence"/>
</dbReference>
<evidence type="ECO:0000313" key="3">
    <source>
        <dbReference type="Proteomes" id="UP000030653"/>
    </source>
</evidence>
<feature type="region of interest" description="Disordered" evidence="1">
    <location>
        <begin position="194"/>
        <end position="380"/>
    </location>
</feature>
<feature type="compositionally biased region" description="Polar residues" evidence="1">
    <location>
        <begin position="727"/>
        <end position="743"/>
    </location>
</feature>
<dbReference type="OMA" id="QGFGRYM"/>
<dbReference type="AlphaFoldDB" id="M5G706"/>
<evidence type="ECO:0000313" key="2">
    <source>
        <dbReference type="EMBL" id="EJU04499.1"/>
    </source>
</evidence>
<keyword evidence="3" id="KW-1185">Reference proteome</keyword>
<dbReference type="RefSeq" id="XP_040631393.1">
    <property type="nucleotide sequence ID" value="XM_040769882.1"/>
</dbReference>
<feature type="compositionally biased region" description="Low complexity" evidence="1">
    <location>
        <begin position="355"/>
        <end position="364"/>
    </location>
</feature>
<feature type="compositionally biased region" description="Basic and acidic residues" evidence="1">
    <location>
        <begin position="276"/>
        <end position="286"/>
    </location>
</feature>
<feature type="region of interest" description="Disordered" evidence="1">
    <location>
        <begin position="727"/>
        <end position="790"/>
    </location>
</feature>
<sequence>MAGLSGTGGRGDPIVIAPSPRPRSVSAEQPRRQTVDDLIEEERERQALFYPHGNGTASSSSPLIGSSRAGGVNGSSQTSADQRSAQMQTRPGVGRPRASTAHGDVTMYRLPTLLEENTDDGNDNGPPQLPASQPRRPPLPVSTSDTRLVTALNRGHHARSPSGSALQPEIAVMKLGRSPNAPFGSMTANRVATGSAPVEGNLSRDSYNKMTTRITRRNSKGKSDGKNVPTSDMKKSVIDKGKGRAVSDNRGGPVIDVQGKGRATDTDLNMSPGKNKAIDVDLERPRSQRKGKGRAPDTQQAESSKTRRETLTFPAQPDERWPGFDARDFYKEHEPDEVENMKVTGMRRLEPPSAPEASTSASAPQALPEQQPSHPVPQQHMVWSEQQQALVNMEQDHIPHLALPASVEQTYTIQAEPFVLTAKVNSSEHWPNPAPDETGQTAIDELGRQTWDQAATPEGAQAGRAASRGVDSVMHDLFGTPSPAPAEPMSYPPPIQDGAVQPVQQSAPPVLEAVPGTSELVQVPQTQHAVSEPAWLGAQAPATQAPRVLTPPQPELQPVFSPNLLNQLFGFMDPSLFQSPQLPVPEELGLLDISFFQSPPLPMAHEGHGINMHMPNMGDALQPVHQHEGADQLMTVTQWEQLQQSGIPNHPHAPVPFSAHAHETSMNTYTNPQQQQNIRYHDPDPGLMIQMPYSMPSQPQPTYQPSTFQSNPYFPMTQLAPQMNSVPVPTQVDHQSQEPQNPREQVVHVEQDDVEELMSSGGSSPIWIPGNSKWSGDFWREGRDGMHSNK</sequence>
<protein>
    <submittedName>
        <fullName evidence="2">Uncharacterized protein</fullName>
    </submittedName>
</protein>
<evidence type="ECO:0000256" key="1">
    <source>
        <dbReference type="SAM" id="MobiDB-lite"/>
    </source>
</evidence>
<reference evidence="2 3" key="1">
    <citation type="journal article" date="2012" name="Science">
        <title>The Paleozoic origin of enzymatic lignin decomposition reconstructed from 31 fungal genomes.</title>
        <authorList>
            <person name="Floudas D."/>
            <person name="Binder M."/>
            <person name="Riley R."/>
            <person name="Barry K."/>
            <person name="Blanchette R.A."/>
            <person name="Henrissat B."/>
            <person name="Martinez A.T."/>
            <person name="Otillar R."/>
            <person name="Spatafora J.W."/>
            <person name="Yadav J.S."/>
            <person name="Aerts A."/>
            <person name="Benoit I."/>
            <person name="Boyd A."/>
            <person name="Carlson A."/>
            <person name="Copeland A."/>
            <person name="Coutinho P.M."/>
            <person name="de Vries R.P."/>
            <person name="Ferreira P."/>
            <person name="Findley K."/>
            <person name="Foster B."/>
            <person name="Gaskell J."/>
            <person name="Glotzer D."/>
            <person name="Gorecki P."/>
            <person name="Heitman J."/>
            <person name="Hesse C."/>
            <person name="Hori C."/>
            <person name="Igarashi K."/>
            <person name="Jurgens J.A."/>
            <person name="Kallen N."/>
            <person name="Kersten P."/>
            <person name="Kohler A."/>
            <person name="Kuees U."/>
            <person name="Kumar T.K.A."/>
            <person name="Kuo A."/>
            <person name="LaButti K."/>
            <person name="Larrondo L.F."/>
            <person name="Lindquist E."/>
            <person name="Ling A."/>
            <person name="Lombard V."/>
            <person name="Lucas S."/>
            <person name="Lundell T."/>
            <person name="Martin R."/>
            <person name="McLaughlin D.J."/>
            <person name="Morgenstern I."/>
            <person name="Morin E."/>
            <person name="Murat C."/>
            <person name="Nagy L.G."/>
            <person name="Nolan M."/>
            <person name="Ohm R.A."/>
            <person name="Patyshakuliyeva A."/>
            <person name="Rokas A."/>
            <person name="Ruiz-Duenas F.J."/>
            <person name="Sabat G."/>
            <person name="Salamov A."/>
            <person name="Samejima M."/>
            <person name="Schmutz J."/>
            <person name="Slot J.C."/>
            <person name="St John F."/>
            <person name="Stenlid J."/>
            <person name="Sun H."/>
            <person name="Sun S."/>
            <person name="Syed K."/>
            <person name="Tsang A."/>
            <person name="Wiebenga A."/>
            <person name="Young D."/>
            <person name="Pisabarro A."/>
            <person name="Eastwood D.C."/>
            <person name="Martin F."/>
            <person name="Cullen D."/>
            <person name="Grigoriev I.V."/>
            <person name="Hibbett D.S."/>
        </authorList>
    </citation>
    <scope>NUCLEOTIDE SEQUENCE [LARGE SCALE GENOMIC DNA]</scope>
    <source>
        <strain evidence="2 3">DJM-731 SS1</strain>
    </source>
</reference>
<feature type="compositionally biased region" description="Basic and acidic residues" evidence="1">
    <location>
        <begin position="232"/>
        <end position="247"/>
    </location>
</feature>
<feature type="compositionally biased region" description="Polar residues" evidence="1">
    <location>
        <begin position="203"/>
        <end position="213"/>
    </location>
</feature>
<feature type="compositionally biased region" description="Polar residues" evidence="1">
    <location>
        <begin position="74"/>
        <end position="89"/>
    </location>
</feature>
<feature type="compositionally biased region" description="Basic and acidic residues" evidence="1">
    <location>
        <begin position="778"/>
        <end position="790"/>
    </location>
</feature>
<name>M5G706_DACPD</name>
<feature type="compositionally biased region" description="Basic and acidic residues" evidence="1">
    <location>
        <begin position="317"/>
        <end position="334"/>
    </location>
</feature>
<accession>M5G706</accession>
<feature type="region of interest" description="Disordered" evidence="1">
    <location>
        <begin position="1"/>
        <end position="143"/>
    </location>
</feature>
<dbReference type="GeneID" id="63684944"/>
<dbReference type="EMBL" id="JH795858">
    <property type="protein sequence ID" value="EJU04499.1"/>
    <property type="molecule type" value="Genomic_DNA"/>
</dbReference>
<dbReference type="HOGENOM" id="CLU_355257_0_0_1"/>
<feature type="compositionally biased region" description="Polar residues" evidence="1">
    <location>
        <begin position="55"/>
        <end position="64"/>
    </location>
</feature>
<proteinExistence type="predicted"/>
<gene>
    <name evidence="2" type="ORF">DACRYDRAFT_114813</name>
</gene>
<dbReference type="OrthoDB" id="3366293at2759"/>
<organism evidence="2 3">
    <name type="scientific">Dacryopinax primogenitus (strain DJM 731)</name>
    <name type="common">Brown rot fungus</name>
    <dbReference type="NCBI Taxonomy" id="1858805"/>
    <lineage>
        <taxon>Eukaryota</taxon>
        <taxon>Fungi</taxon>
        <taxon>Dikarya</taxon>
        <taxon>Basidiomycota</taxon>
        <taxon>Agaricomycotina</taxon>
        <taxon>Dacrymycetes</taxon>
        <taxon>Dacrymycetales</taxon>
        <taxon>Dacrymycetaceae</taxon>
        <taxon>Dacryopinax</taxon>
    </lineage>
</organism>
<feature type="compositionally biased region" description="Gly residues" evidence="1">
    <location>
        <begin position="1"/>
        <end position="11"/>
    </location>
</feature>